<dbReference type="OrthoDB" id="6512861at2759"/>
<dbReference type="STRING" id="7217.B3MYF5"/>
<evidence type="ECO:0000256" key="1">
    <source>
        <dbReference type="SAM" id="SignalP"/>
    </source>
</evidence>
<protein>
    <recommendedName>
        <fullName evidence="4">Protein TsetseEP domain-containing protein</fullName>
    </recommendedName>
</protein>
<feature type="signal peptide" evidence="1">
    <location>
        <begin position="1"/>
        <end position="28"/>
    </location>
</feature>
<sequence>MSSWSIRLLCLVLAVLSVLQLLGSSVQAVDLDSLDPSLLKNVDVDKLKESYLPEGLRNATITLEDLQELLRSKCARANPGKDVDASALSGAIETAATKLGECLAGLANFTAIQQEIEEASPKGDLDIVFEKYCKRMPQAKACINDFNAALIPCLTREEKSHNTMMRRITDKLLDFVCFKDGDQIALFIAEQGPECLHQSRDGIGNCLNSTFGGYLPKELGQNWTSGSSLPNFVLGPSQCLDLYEFETCTVKILEKCDNITPSNLVESLFRYVRRESSCQSSIDKARRSRALPLGSEEVGVKGSAGTLTLGLGSLMVFVLARIF</sequence>
<dbReference type="Proteomes" id="UP000007801">
    <property type="component" value="Unassembled WGS sequence"/>
</dbReference>
<evidence type="ECO:0000313" key="3">
    <source>
        <dbReference type="Proteomes" id="UP000007801"/>
    </source>
</evidence>
<dbReference type="GeneID" id="6504797"/>
<dbReference type="PANTHER" id="PTHR20997:SF2">
    <property type="entry name" value="EG:BACR42I17.2 PROTEIN-RELATED"/>
    <property type="match status" value="1"/>
</dbReference>
<feature type="chain" id="PRO_5002793764" description="Protein TsetseEP domain-containing protein" evidence="1">
    <location>
        <begin position="29"/>
        <end position="323"/>
    </location>
</feature>
<dbReference type="Pfam" id="PF07165">
    <property type="entry name" value="DUF1397"/>
    <property type="match status" value="1"/>
</dbReference>
<dbReference type="InterPro" id="IPR009832">
    <property type="entry name" value="DUF1397"/>
</dbReference>
<dbReference type="PhylomeDB" id="B3MYF5"/>
<evidence type="ECO:0000313" key="2">
    <source>
        <dbReference type="EMBL" id="EDV32649.1"/>
    </source>
</evidence>
<organism evidence="2 3">
    <name type="scientific">Drosophila ananassae</name>
    <name type="common">Fruit fly</name>
    <dbReference type="NCBI Taxonomy" id="7217"/>
    <lineage>
        <taxon>Eukaryota</taxon>
        <taxon>Metazoa</taxon>
        <taxon>Ecdysozoa</taxon>
        <taxon>Arthropoda</taxon>
        <taxon>Hexapoda</taxon>
        <taxon>Insecta</taxon>
        <taxon>Pterygota</taxon>
        <taxon>Neoptera</taxon>
        <taxon>Endopterygota</taxon>
        <taxon>Diptera</taxon>
        <taxon>Brachycera</taxon>
        <taxon>Muscomorpha</taxon>
        <taxon>Ephydroidea</taxon>
        <taxon>Drosophilidae</taxon>
        <taxon>Drosophila</taxon>
        <taxon>Sophophora</taxon>
    </lineage>
</organism>
<keyword evidence="1" id="KW-0732">Signal</keyword>
<proteinExistence type="predicted"/>
<keyword evidence="3" id="KW-1185">Reference proteome</keyword>
<evidence type="ECO:0008006" key="4">
    <source>
        <dbReference type="Google" id="ProtNLM"/>
    </source>
</evidence>
<dbReference type="KEGG" id="dan:6504797"/>
<gene>
    <name evidence="2" type="primary">Dana\GF22129</name>
    <name evidence="2" type="synonym">dana_GLEANR_6112</name>
    <name evidence="2" type="ORF">GF22129</name>
</gene>
<dbReference type="EMBL" id="CH902632">
    <property type="protein sequence ID" value="EDV32649.1"/>
    <property type="molecule type" value="Genomic_DNA"/>
</dbReference>
<dbReference type="AlphaFoldDB" id="B3MYF5"/>
<accession>B3MYF5</accession>
<dbReference type="HOGENOM" id="CLU_074913_0_0_1"/>
<dbReference type="OMA" id="KESNCQQ"/>
<name>B3MYF5_DROAN</name>
<dbReference type="FunCoup" id="B3MYF5">
    <property type="interactions" value="2"/>
</dbReference>
<dbReference type="PANTHER" id="PTHR20997">
    <property type="entry name" value="EG:BACR42I17.2 PROTEIN-RELATED"/>
    <property type="match status" value="1"/>
</dbReference>
<dbReference type="InParanoid" id="B3MYF5"/>
<reference evidence="2 3" key="1">
    <citation type="journal article" date="2007" name="Nature">
        <title>Evolution of genes and genomes on the Drosophila phylogeny.</title>
        <authorList>
            <consortium name="Drosophila 12 Genomes Consortium"/>
            <person name="Clark A.G."/>
            <person name="Eisen M.B."/>
            <person name="Smith D.R."/>
            <person name="Bergman C.M."/>
            <person name="Oliver B."/>
            <person name="Markow T.A."/>
            <person name="Kaufman T.C."/>
            <person name="Kellis M."/>
            <person name="Gelbart W."/>
            <person name="Iyer V.N."/>
            <person name="Pollard D.A."/>
            <person name="Sackton T.B."/>
            <person name="Larracuente A.M."/>
            <person name="Singh N.D."/>
            <person name="Abad J.P."/>
            <person name="Abt D.N."/>
            <person name="Adryan B."/>
            <person name="Aguade M."/>
            <person name="Akashi H."/>
            <person name="Anderson W.W."/>
            <person name="Aquadro C.F."/>
            <person name="Ardell D.H."/>
            <person name="Arguello R."/>
            <person name="Artieri C.G."/>
            <person name="Barbash D.A."/>
            <person name="Barker D."/>
            <person name="Barsanti P."/>
            <person name="Batterham P."/>
            <person name="Batzoglou S."/>
            <person name="Begun D."/>
            <person name="Bhutkar A."/>
            <person name="Blanco E."/>
            <person name="Bosak S.A."/>
            <person name="Bradley R.K."/>
            <person name="Brand A.D."/>
            <person name="Brent M.R."/>
            <person name="Brooks A.N."/>
            <person name="Brown R.H."/>
            <person name="Butlin R.K."/>
            <person name="Caggese C."/>
            <person name="Calvi B.R."/>
            <person name="Bernardo de Carvalho A."/>
            <person name="Caspi A."/>
            <person name="Castrezana S."/>
            <person name="Celniker S.E."/>
            <person name="Chang J.L."/>
            <person name="Chapple C."/>
            <person name="Chatterji S."/>
            <person name="Chinwalla A."/>
            <person name="Civetta A."/>
            <person name="Clifton S.W."/>
            <person name="Comeron J.M."/>
            <person name="Costello J.C."/>
            <person name="Coyne J.A."/>
            <person name="Daub J."/>
            <person name="David R.G."/>
            <person name="Delcher A.L."/>
            <person name="Delehaunty K."/>
            <person name="Do C.B."/>
            <person name="Ebling H."/>
            <person name="Edwards K."/>
            <person name="Eickbush T."/>
            <person name="Evans J.D."/>
            <person name="Filipski A."/>
            <person name="Findeiss S."/>
            <person name="Freyhult E."/>
            <person name="Fulton L."/>
            <person name="Fulton R."/>
            <person name="Garcia A.C."/>
            <person name="Gardiner A."/>
            <person name="Garfield D.A."/>
            <person name="Garvin B.E."/>
            <person name="Gibson G."/>
            <person name="Gilbert D."/>
            <person name="Gnerre S."/>
            <person name="Godfrey J."/>
            <person name="Good R."/>
            <person name="Gotea V."/>
            <person name="Gravely B."/>
            <person name="Greenberg A.J."/>
            <person name="Griffiths-Jones S."/>
            <person name="Gross S."/>
            <person name="Guigo R."/>
            <person name="Gustafson E.A."/>
            <person name="Haerty W."/>
            <person name="Hahn M.W."/>
            <person name="Halligan D.L."/>
            <person name="Halpern A.L."/>
            <person name="Halter G.M."/>
            <person name="Han M.V."/>
            <person name="Heger A."/>
            <person name="Hillier L."/>
            <person name="Hinrichs A.S."/>
            <person name="Holmes I."/>
            <person name="Hoskins R.A."/>
            <person name="Hubisz M.J."/>
            <person name="Hultmark D."/>
            <person name="Huntley M.A."/>
            <person name="Jaffe D.B."/>
            <person name="Jagadeeshan S."/>
            <person name="Jeck W.R."/>
            <person name="Johnson J."/>
            <person name="Jones C.D."/>
            <person name="Jordan W.C."/>
            <person name="Karpen G.H."/>
            <person name="Kataoka E."/>
            <person name="Keightley P.D."/>
            <person name="Kheradpour P."/>
            <person name="Kirkness E.F."/>
            <person name="Koerich L.B."/>
            <person name="Kristiansen K."/>
            <person name="Kudrna D."/>
            <person name="Kulathinal R.J."/>
            <person name="Kumar S."/>
            <person name="Kwok R."/>
            <person name="Lander E."/>
            <person name="Langley C.H."/>
            <person name="Lapoint R."/>
            <person name="Lazzaro B.P."/>
            <person name="Lee S.J."/>
            <person name="Levesque L."/>
            <person name="Li R."/>
            <person name="Lin C.F."/>
            <person name="Lin M.F."/>
            <person name="Lindblad-Toh K."/>
            <person name="Llopart A."/>
            <person name="Long M."/>
            <person name="Low L."/>
            <person name="Lozovsky E."/>
            <person name="Lu J."/>
            <person name="Luo M."/>
            <person name="Machado C.A."/>
            <person name="Makalowski W."/>
            <person name="Marzo M."/>
            <person name="Matsuda M."/>
            <person name="Matzkin L."/>
            <person name="McAllister B."/>
            <person name="McBride C.S."/>
            <person name="McKernan B."/>
            <person name="McKernan K."/>
            <person name="Mendez-Lago M."/>
            <person name="Minx P."/>
            <person name="Mollenhauer M.U."/>
            <person name="Montooth K."/>
            <person name="Mount S.M."/>
            <person name="Mu X."/>
            <person name="Myers E."/>
            <person name="Negre B."/>
            <person name="Newfeld S."/>
            <person name="Nielsen R."/>
            <person name="Noor M.A."/>
            <person name="O'Grady P."/>
            <person name="Pachter L."/>
            <person name="Papaceit M."/>
            <person name="Parisi M.J."/>
            <person name="Parisi M."/>
            <person name="Parts L."/>
            <person name="Pedersen J.S."/>
            <person name="Pesole G."/>
            <person name="Phillippy A.M."/>
            <person name="Ponting C.P."/>
            <person name="Pop M."/>
            <person name="Porcelli D."/>
            <person name="Powell J.R."/>
            <person name="Prohaska S."/>
            <person name="Pruitt K."/>
            <person name="Puig M."/>
            <person name="Quesneville H."/>
            <person name="Ram K.R."/>
            <person name="Rand D."/>
            <person name="Rasmussen M.D."/>
            <person name="Reed L.K."/>
            <person name="Reenan R."/>
            <person name="Reily A."/>
            <person name="Remington K.A."/>
            <person name="Rieger T.T."/>
            <person name="Ritchie M.G."/>
            <person name="Robin C."/>
            <person name="Rogers Y.H."/>
            <person name="Rohde C."/>
            <person name="Rozas J."/>
            <person name="Rubenfield M.J."/>
            <person name="Ruiz A."/>
            <person name="Russo S."/>
            <person name="Salzberg S.L."/>
            <person name="Sanchez-Gracia A."/>
            <person name="Saranga D.J."/>
            <person name="Sato H."/>
            <person name="Schaeffer S.W."/>
            <person name="Schatz M.C."/>
            <person name="Schlenke T."/>
            <person name="Schwartz R."/>
            <person name="Segarra C."/>
            <person name="Singh R.S."/>
            <person name="Sirot L."/>
            <person name="Sirota M."/>
            <person name="Sisneros N.B."/>
            <person name="Smith C.D."/>
            <person name="Smith T.F."/>
            <person name="Spieth J."/>
            <person name="Stage D.E."/>
            <person name="Stark A."/>
            <person name="Stephan W."/>
            <person name="Strausberg R.L."/>
            <person name="Strempel S."/>
            <person name="Sturgill D."/>
            <person name="Sutton G."/>
            <person name="Sutton G.G."/>
            <person name="Tao W."/>
            <person name="Teichmann S."/>
            <person name="Tobari Y.N."/>
            <person name="Tomimura Y."/>
            <person name="Tsolas J.M."/>
            <person name="Valente V.L."/>
            <person name="Venter E."/>
            <person name="Venter J.C."/>
            <person name="Vicario S."/>
            <person name="Vieira F.G."/>
            <person name="Vilella A.J."/>
            <person name="Villasante A."/>
            <person name="Walenz B."/>
            <person name="Wang J."/>
            <person name="Wasserman M."/>
            <person name="Watts T."/>
            <person name="Wilson D."/>
            <person name="Wilson R.K."/>
            <person name="Wing R.A."/>
            <person name="Wolfner M.F."/>
            <person name="Wong A."/>
            <person name="Wong G.K."/>
            <person name="Wu C.I."/>
            <person name="Wu G."/>
            <person name="Yamamoto D."/>
            <person name="Yang H.P."/>
            <person name="Yang S.P."/>
            <person name="Yorke J.A."/>
            <person name="Yoshida K."/>
            <person name="Zdobnov E."/>
            <person name="Zhang P."/>
            <person name="Zhang Y."/>
            <person name="Zimin A.V."/>
            <person name="Baldwin J."/>
            <person name="Abdouelleil A."/>
            <person name="Abdulkadir J."/>
            <person name="Abebe A."/>
            <person name="Abera B."/>
            <person name="Abreu J."/>
            <person name="Acer S.C."/>
            <person name="Aftuck L."/>
            <person name="Alexander A."/>
            <person name="An P."/>
            <person name="Anderson E."/>
            <person name="Anderson S."/>
            <person name="Arachi H."/>
            <person name="Azer M."/>
            <person name="Bachantsang P."/>
            <person name="Barry A."/>
            <person name="Bayul T."/>
            <person name="Berlin A."/>
            <person name="Bessette D."/>
            <person name="Bloom T."/>
            <person name="Blye J."/>
            <person name="Boguslavskiy L."/>
            <person name="Bonnet C."/>
            <person name="Boukhgalter B."/>
            <person name="Bourzgui I."/>
            <person name="Brown A."/>
            <person name="Cahill P."/>
            <person name="Channer S."/>
            <person name="Cheshatsang Y."/>
            <person name="Chuda L."/>
            <person name="Citroen M."/>
            <person name="Collymore A."/>
            <person name="Cooke P."/>
            <person name="Costello M."/>
            <person name="D'Aco K."/>
            <person name="Daza R."/>
            <person name="De Haan G."/>
            <person name="DeGray S."/>
            <person name="DeMaso C."/>
            <person name="Dhargay N."/>
            <person name="Dooley K."/>
            <person name="Dooley E."/>
            <person name="Doricent M."/>
            <person name="Dorje P."/>
            <person name="Dorjee K."/>
            <person name="Dupes A."/>
            <person name="Elong R."/>
            <person name="Falk J."/>
            <person name="Farina A."/>
            <person name="Faro S."/>
            <person name="Ferguson D."/>
            <person name="Fisher S."/>
            <person name="Foley C.D."/>
            <person name="Franke A."/>
            <person name="Friedrich D."/>
            <person name="Gadbois L."/>
            <person name="Gearin G."/>
            <person name="Gearin C.R."/>
            <person name="Giannoukos G."/>
            <person name="Goode T."/>
            <person name="Graham J."/>
            <person name="Grandbois E."/>
            <person name="Grewal S."/>
            <person name="Gyaltsen K."/>
            <person name="Hafez N."/>
            <person name="Hagos B."/>
            <person name="Hall J."/>
            <person name="Henson C."/>
            <person name="Hollinger A."/>
            <person name="Honan T."/>
            <person name="Huard M.D."/>
            <person name="Hughes L."/>
            <person name="Hurhula B."/>
            <person name="Husby M.E."/>
            <person name="Kamat A."/>
            <person name="Kanga B."/>
            <person name="Kashin S."/>
            <person name="Khazanovich D."/>
            <person name="Kisner P."/>
            <person name="Lance K."/>
            <person name="Lara M."/>
            <person name="Lee W."/>
            <person name="Lennon N."/>
            <person name="Letendre F."/>
            <person name="LeVine R."/>
            <person name="Lipovsky A."/>
            <person name="Liu X."/>
            <person name="Liu J."/>
            <person name="Liu S."/>
            <person name="Lokyitsang T."/>
            <person name="Lokyitsang Y."/>
            <person name="Lubonja R."/>
            <person name="Lui A."/>
            <person name="MacDonald P."/>
            <person name="Magnisalis V."/>
            <person name="Maru K."/>
            <person name="Matthews C."/>
            <person name="McCusker W."/>
            <person name="McDonough S."/>
            <person name="Mehta T."/>
            <person name="Meldrim J."/>
            <person name="Meneus L."/>
            <person name="Mihai O."/>
            <person name="Mihalev A."/>
            <person name="Mihova T."/>
            <person name="Mittelman R."/>
            <person name="Mlenga V."/>
            <person name="Montmayeur A."/>
            <person name="Mulrain L."/>
            <person name="Navidi A."/>
            <person name="Naylor J."/>
            <person name="Negash T."/>
            <person name="Nguyen T."/>
            <person name="Nguyen N."/>
            <person name="Nicol R."/>
            <person name="Norbu C."/>
            <person name="Norbu N."/>
            <person name="Novod N."/>
            <person name="O'Neill B."/>
            <person name="Osman S."/>
            <person name="Markiewicz E."/>
            <person name="Oyono O.L."/>
            <person name="Patti C."/>
            <person name="Phunkhang P."/>
            <person name="Pierre F."/>
            <person name="Priest M."/>
            <person name="Raghuraman S."/>
            <person name="Rege F."/>
            <person name="Reyes R."/>
            <person name="Rise C."/>
            <person name="Rogov P."/>
            <person name="Ross K."/>
            <person name="Ryan E."/>
            <person name="Settipalli S."/>
            <person name="Shea T."/>
            <person name="Sherpa N."/>
            <person name="Shi L."/>
            <person name="Shih D."/>
            <person name="Sparrow T."/>
            <person name="Spaulding J."/>
            <person name="Stalker J."/>
            <person name="Stange-Thomann N."/>
            <person name="Stavropoulos S."/>
            <person name="Stone C."/>
            <person name="Strader C."/>
            <person name="Tesfaye S."/>
            <person name="Thomson T."/>
            <person name="Thoulutsang Y."/>
            <person name="Thoulutsang D."/>
            <person name="Topham K."/>
            <person name="Topping I."/>
            <person name="Tsamla T."/>
            <person name="Vassiliev H."/>
            <person name="Vo A."/>
            <person name="Wangchuk T."/>
            <person name="Wangdi T."/>
            <person name="Weiand M."/>
            <person name="Wilkinson J."/>
            <person name="Wilson A."/>
            <person name="Yadav S."/>
            <person name="Young G."/>
            <person name="Yu Q."/>
            <person name="Zembek L."/>
            <person name="Zhong D."/>
            <person name="Zimmer A."/>
            <person name="Zwirko Z."/>
            <person name="Jaffe D.B."/>
            <person name="Alvarez P."/>
            <person name="Brockman W."/>
            <person name="Butler J."/>
            <person name="Chin C."/>
            <person name="Gnerre S."/>
            <person name="Grabherr M."/>
            <person name="Kleber M."/>
            <person name="Mauceli E."/>
            <person name="MacCallum I."/>
        </authorList>
    </citation>
    <scope>NUCLEOTIDE SEQUENCE [LARGE SCALE GENOMIC DNA]</scope>
    <source>
        <strain evidence="3">Tucson 14024-0371.13</strain>
    </source>
</reference>
<dbReference type="eggNOG" id="ENOG502SR8Y">
    <property type="taxonomic scope" value="Eukaryota"/>
</dbReference>